<accession>A0A0R1IXF4</accession>
<feature type="domain" description="BIG2" evidence="1">
    <location>
        <begin position="196"/>
        <end position="236"/>
    </location>
</feature>
<dbReference type="PATRIC" id="fig|1423811.3.peg.1184"/>
<sequence>MKRGKATKIGLVTFFSTLTIGIFMIQNSTQIEAAPLGTPLTNNAFTSTPAPDKFLNIWNTNGYDLEPDAVTYTVVGNSVTLHTDAARSLWTVLGGVFDAPHYRWYKSDDGINWNEIPEWQNGYRKNFPIQTGQEGRTWYQLDTQYWNYLTGWIAKTHIYSTVAEVNAVNTPINATDMNVNSDSNYIYNNREGQVNTTYVHANVNPISSTGKVTWDVDNSNLASVDSTGKVTANDRGLSGVVKVTGIFHNMDSSFVVGSAYVQVGGGLDNQTVPAGQSATFSLRGDTNSMTGLINNGRAKVEWYKKAPGITKAEYLGKSNSFSYTTYNTTISDNGTQYQAKITLKEGYKSTVIKTNWATLYASY</sequence>
<dbReference type="OrthoDB" id="2318209at2"/>
<organism evidence="2 3">
    <name type="scientific">Companilactobacillus tucceti DSM 20183</name>
    <dbReference type="NCBI Taxonomy" id="1423811"/>
    <lineage>
        <taxon>Bacteria</taxon>
        <taxon>Bacillati</taxon>
        <taxon>Bacillota</taxon>
        <taxon>Bacilli</taxon>
        <taxon>Lactobacillales</taxon>
        <taxon>Lactobacillaceae</taxon>
        <taxon>Companilactobacillus</taxon>
    </lineage>
</organism>
<evidence type="ECO:0000313" key="3">
    <source>
        <dbReference type="Proteomes" id="UP000050929"/>
    </source>
</evidence>
<dbReference type="Gene3D" id="2.60.40.1080">
    <property type="match status" value="1"/>
</dbReference>
<dbReference type="Pfam" id="PF02368">
    <property type="entry name" value="Big_2"/>
    <property type="match status" value="1"/>
</dbReference>
<proteinExistence type="predicted"/>
<dbReference type="RefSeq" id="WP_057767090.1">
    <property type="nucleotide sequence ID" value="NZ_AZDG01000023.1"/>
</dbReference>
<evidence type="ECO:0000259" key="1">
    <source>
        <dbReference type="Pfam" id="PF02368"/>
    </source>
</evidence>
<dbReference type="InterPro" id="IPR003343">
    <property type="entry name" value="Big_2"/>
</dbReference>
<dbReference type="AlphaFoldDB" id="A0A0R1IXF4"/>
<evidence type="ECO:0000313" key="2">
    <source>
        <dbReference type="EMBL" id="KRK63766.1"/>
    </source>
</evidence>
<dbReference type="STRING" id="1423811.FC72_GL001167"/>
<comment type="caution">
    <text evidence="2">The sequence shown here is derived from an EMBL/GenBank/DDBJ whole genome shotgun (WGS) entry which is preliminary data.</text>
</comment>
<gene>
    <name evidence="2" type="ORF">FC72_GL001167</name>
</gene>
<name>A0A0R1IXF4_9LACO</name>
<dbReference type="Proteomes" id="UP000050929">
    <property type="component" value="Unassembled WGS sequence"/>
</dbReference>
<reference evidence="2 3" key="1">
    <citation type="journal article" date="2015" name="Genome Announc.">
        <title>Expanding the biotechnology potential of lactobacilli through comparative genomics of 213 strains and associated genera.</title>
        <authorList>
            <person name="Sun Z."/>
            <person name="Harris H.M."/>
            <person name="McCann A."/>
            <person name="Guo C."/>
            <person name="Argimon S."/>
            <person name="Zhang W."/>
            <person name="Yang X."/>
            <person name="Jeffery I.B."/>
            <person name="Cooney J.C."/>
            <person name="Kagawa T.F."/>
            <person name="Liu W."/>
            <person name="Song Y."/>
            <person name="Salvetti E."/>
            <person name="Wrobel A."/>
            <person name="Rasinkangas P."/>
            <person name="Parkhill J."/>
            <person name="Rea M.C."/>
            <person name="O'Sullivan O."/>
            <person name="Ritari J."/>
            <person name="Douillard F.P."/>
            <person name="Paul Ross R."/>
            <person name="Yang R."/>
            <person name="Briner A.E."/>
            <person name="Felis G.E."/>
            <person name="de Vos W.M."/>
            <person name="Barrangou R."/>
            <person name="Klaenhammer T.R."/>
            <person name="Caufield P.W."/>
            <person name="Cui Y."/>
            <person name="Zhang H."/>
            <person name="O'Toole P.W."/>
        </authorList>
    </citation>
    <scope>NUCLEOTIDE SEQUENCE [LARGE SCALE GENOMIC DNA]</scope>
    <source>
        <strain evidence="2 3">DSM 20183</strain>
    </source>
</reference>
<dbReference type="EMBL" id="AZDG01000023">
    <property type="protein sequence ID" value="KRK63766.1"/>
    <property type="molecule type" value="Genomic_DNA"/>
</dbReference>
<protein>
    <submittedName>
        <fullName evidence="2">Cell surface SD repeat-containing protein</fullName>
    </submittedName>
</protein>
<dbReference type="SUPFAM" id="SSF49373">
    <property type="entry name" value="Invasin/intimin cell-adhesion fragments"/>
    <property type="match status" value="1"/>
</dbReference>
<dbReference type="InterPro" id="IPR008964">
    <property type="entry name" value="Invasin/intimin_cell_adhesion"/>
</dbReference>
<keyword evidence="3" id="KW-1185">Reference proteome</keyword>